<proteinExistence type="inferred from homology"/>
<evidence type="ECO:0000256" key="2">
    <source>
        <dbReference type="ARBA" id="ARBA00007524"/>
    </source>
</evidence>
<gene>
    <name evidence="7" type="ORF">KP78_17200</name>
</gene>
<evidence type="ECO:0000313" key="7">
    <source>
        <dbReference type="EMBL" id="KIL48273.1"/>
    </source>
</evidence>
<feature type="transmembrane region" description="Helical" evidence="6">
    <location>
        <begin position="103"/>
        <end position="123"/>
    </location>
</feature>
<dbReference type="PANTHER" id="PTHR33802">
    <property type="entry name" value="SI:CH211-161H7.5-RELATED"/>
    <property type="match status" value="1"/>
</dbReference>
<evidence type="ECO:0000256" key="6">
    <source>
        <dbReference type="SAM" id="Phobius"/>
    </source>
</evidence>
<protein>
    <submittedName>
        <fullName evidence="7">Membrane protein</fullName>
    </submittedName>
</protein>
<feature type="transmembrane region" description="Helical" evidence="6">
    <location>
        <begin position="193"/>
        <end position="208"/>
    </location>
</feature>
<feature type="transmembrane region" description="Helical" evidence="6">
    <location>
        <begin position="214"/>
        <end position="235"/>
    </location>
</feature>
<comment type="similarity">
    <text evidence="2">Belongs to the TspO/BZRP family.</text>
</comment>
<dbReference type="InterPro" id="IPR038330">
    <property type="entry name" value="TspO/MBR-related_sf"/>
</dbReference>
<feature type="transmembrane region" description="Helical" evidence="6">
    <location>
        <begin position="45"/>
        <end position="64"/>
    </location>
</feature>
<evidence type="ECO:0000313" key="8">
    <source>
        <dbReference type="Proteomes" id="UP000031938"/>
    </source>
</evidence>
<keyword evidence="3 6" id="KW-0812">Transmembrane</keyword>
<name>A0A0C2VWB0_9BACL</name>
<dbReference type="InterPro" id="IPR004307">
    <property type="entry name" value="TspO_MBR"/>
</dbReference>
<evidence type="ECO:0000256" key="4">
    <source>
        <dbReference type="ARBA" id="ARBA00022989"/>
    </source>
</evidence>
<evidence type="ECO:0000256" key="5">
    <source>
        <dbReference type="ARBA" id="ARBA00023136"/>
    </source>
</evidence>
<dbReference type="STRING" id="889306.KP78_17200"/>
<feature type="transmembrane region" description="Helical" evidence="6">
    <location>
        <begin position="76"/>
        <end position="97"/>
    </location>
</feature>
<comment type="subcellular location">
    <subcellularLocation>
        <location evidence="1">Membrane</location>
        <topology evidence="1">Multi-pass membrane protein</topology>
    </subcellularLocation>
</comment>
<dbReference type="PANTHER" id="PTHR33802:SF1">
    <property type="entry name" value="XK-RELATED PROTEIN"/>
    <property type="match status" value="1"/>
</dbReference>
<keyword evidence="4 6" id="KW-1133">Transmembrane helix</keyword>
<dbReference type="Pfam" id="PF03073">
    <property type="entry name" value="TspO_MBR"/>
    <property type="match status" value="1"/>
</dbReference>
<dbReference type="OrthoDB" id="5189031at2"/>
<evidence type="ECO:0000256" key="1">
    <source>
        <dbReference type="ARBA" id="ARBA00004141"/>
    </source>
</evidence>
<organism evidence="7 8">
    <name type="scientific">Jeotgalibacillus soli</name>
    <dbReference type="NCBI Taxonomy" id="889306"/>
    <lineage>
        <taxon>Bacteria</taxon>
        <taxon>Bacillati</taxon>
        <taxon>Bacillota</taxon>
        <taxon>Bacilli</taxon>
        <taxon>Bacillales</taxon>
        <taxon>Caryophanaceae</taxon>
        <taxon>Jeotgalibacillus</taxon>
    </lineage>
</organism>
<keyword evidence="5 6" id="KW-0472">Membrane</keyword>
<sequence>MKRFYINLIALISVILLNILANILPINGQTTGEISNRLNVFFTPAGYVFSIWAIIYALLLVWVLRQSLKWQRDRDVYRKTSALFVISCILNIIWIFMWHYEVFAGSVFIMIGLLATLTLLYLTIQRQDMTFFDRLPFSVYLGWVSVAMIANISYSLTYYYWSGWGISDILWTVILLLFAAALALHIRYHKNDWVYPLVFVWAFIGIGVKNEENASVIVFTAYVLSVVIMIGIFMLRRKQKKLNFSSRKLKF</sequence>
<feature type="transmembrane region" description="Helical" evidence="6">
    <location>
        <begin position="169"/>
        <end position="186"/>
    </location>
</feature>
<dbReference type="AlphaFoldDB" id="A0A0C2VWB0"/>
<evidence type="ECO:0000256" key="3">
    <source>
        <dbReference type="ARBA" id="ARBA00022692"/>
    </source>
</evidence>
<dbReference type="Gene3D" id="1.20.1260.100">
    <property type="entry name" value="TspO/MBR protein"/>
    <property type="match status" value="1"/>
</dbReference>
<dbReference type="EMBL" id="JXRP01000013">
    <property type="protein sequence ID" value="KIL48273.1"/>
    <property type="molecule type" value="Genomic_DNA"/>
</dbReference>
<dbReference type="Proteomes" id="UP000031938">
    <property type="component" value="Unassembled WGS sequence"/>
</dbReference>
<comment type="caution">
    <text evidence="7">The sequence shown here is derived from an EMBL/GenBank/DDBJ whole genome shotgun (WGS) entry which is preliminary data.</text>
</comment>
<dbReference type="PATRIC" id="fig|889306.3.peg.1730"/>
<reference evidence="7 8" key="1">
    <citation type="submission" date="2015-01" db="EMBL/GenBank/DDBJ databases">
        <title>Genome sequencing of Jeotgalibacillus soli.</title>
        <authorList>
            <person name="Goh K.M."/>
            <person name="Chan K.-G."/>
            <person name="Yaakop A.S."/>
            <person name="Ee R."/>
            <person name="Gan H.M."/>
            <person name="Chan C.S."/>
        </authorList>
    </citation>
    <scope>NUCLEOTIDE SEQUENCE [LARGE SCALE GENOMIC DNA]</scope>
    <source>
        <strain evidence="7 8">P9</strain>
    </source>
</reference>
<feature type="transmembrane region" description="Helical" evidence="6">
    <location>
        <begin position="135"/>
        <end position="157"/>
    </location>
</feature>
<accession>A0A0C2VWB0</accession>
<dbReference type="GO" id="GO:0016020">
    <property type="term" value="C:membrane"/>
    <property type="evidence" value="ECO:0007669"/>
    <property type="project" value="UniProtKB-SubCell"/>
</dbReference>
<dbReference type="RefSeq" id="WP_041087894.1">
    <property type="nucleotide sequence ID" value="NZ_JXRP01000013.1"/>
</dbReference>
<keyword evidence="8" id="KW-1185">Reference proteome</keyword>